<dbReference type="AlphaFoldDB" id="A0A2U3E472"/>
<sequence length="393" mass="41457">MGVSPAVAWIARRPRGRLVVDKGRRYRLARSRITCAPIRGPPHPDEMEEDRGPGRSGGRCLICWGVARVQRRRPPWYKSAHLPSLHPEQLIFVVTAISSGAIAVSNSPSDQVPTAKQRKMRADAATMAAVLGLATLVCAADDKTTIYAGPNAQDISSETWQQVLDSPTNSSTANMTGFDVTKAYPGSEQEGWRLKIGVRGGLDGDGKTATVMSLAPPAGGELANVSDTWHLCVYAFDVKASSATRWGSGKTPSCSGLVADECVDQLSKDAVAGYAKDSCPEFSTKPACLRDLPEQTAMALSLSAKDMSSVLRGNATFFRRNDGTDKAAFETAAGLPMAVVTLWGPSGDSDKTPTAEAACVMPNAKDAASGSTRAVAFLGWSVVTLAVAATLVL</sequence>
<protein>
    <submittedName>
        <fullName evidence="1">Uncharacterized protein</fullName>
    </submittedName>
</protein>
<name>A0A2U3E472_PURLI</name>
<accession>A0A2U3E472</accession>
<gene>
    <name evidence="1" type="ORF">PCL_00958</name>
</gene>
<evidence type="ECO:0000313" key="2">
    <source>
        <dbReference type="Proteomes" id="UP000245956"/>
    </source>
</evidence>
<comment type="caution">
    <text evidence="1">The sequence shown here is derived from an EMBL/GenBank/DDBJ whole genome shotgun (WGS) entry which is preliminary data.</text>
</comment>
<dbReference type="Proteomes" id="UP000245956">
    <property type="component" value="Unassembled WGS sequence"/>
</dbReference>
<organism evidence="1 2">
    <name type="scientific">Purpureocillium lilacinum</name>
    <name type="common">Paecilomyces lilacinus</name>
    <dbReference type="NCBI Taxonomy" id="33203"/>
    <lineage>
        <taxon>Eukaryota</taxon>
        <taxon>Fungi</taxon>
        <taxon>Dikarya</taxon>
        <taxon>Ascomycota</taxon>
        <taxon>Pezizomycotina</taxon>
        <taxon>Sordariomycetes</taxon>
        <taxon>Hypocreomycetidae</taxon>
        <taxon>Hypocreales</taxon>
        <taxon>Ophiocordycipitaceae</taxon>
        <taxon>Purpureocillium</taxon>
    </lineage>
</organism>
<dbReference type="EMBL" id="LCWV01000012">
    <property type="protein sequence ID" value="PWI69311.1"/>
    <property type="molecule type" value="Genomic_DNA"/>
</dbReference>
<reference evidence="1 2" key="1">
    <citation type="journal article" date="2016" name="Front. Microbiol.">
        <title>Genome and transcriptome sequences reveal the specific parasitism of the nematophagous Purpureocillium lilacinum 36-1.</title>
        <authorList>
            <person name="Xie J."/>
            <person name="Li S."/>
            <person name="Mo C."/>
            <person name="Xiao X."/>
            <person name="Peng D."/>
            <person name="Wang G."/>
            <person name="Xiao Y."/>
        </authorList>
    </citation>
    <scope>NUCLEOTIDE SEQUENCE [LARGE SCALE GENOMIC DNA]</scope>
    <source>
        <strain evidence="1 2">36-1</strain>
    </source>
</reference>
<proteinExistence type="predicted"/>
<evidence type="ECO:0000313" key="1">
    <source>
        <dbReference type="EMBL" id="PWI69311.1"/>
    </source>
</evidence>